<dbReference type="InterPro" id="IPR027434">
    <property type="entry name" value="Homing_endonucl"/>
</dbReference>
<dbReference type="PANTHER" id="PTHR36181">
    <property type="entry name" value="INTRON-ENCODED ENDONUCLEASE AI3-RELATED"/>
    <property type="match status" value="1"/>
</dbReference>
<dbReference type="AlphaFoldDB" id="M9P815"/>
<dbReference type="EMBL" id="JX977845">
    <property type="protein sequence ID" value="AFY64377.1"/>
    <property type="molecule type" value="Genomic_DNA"/>
</dbReference>
<protein>
    <submittedName>
        <fullName evidence="2">Putative LAGLIDADG endonuclease</fullName>
    </submittedName>
</protein>
<evidence type="ECO:0000259" key="1">
    <source>
        <dbReference type="Pfam" id="PF00961"/>
    </source>
</evidence>
<evidence type="ECO:0000313" key="2">
    <source>
        <dbReference type="EMBL" id="AFY64377.1"/>
    </source>
</evidence>
<proteinExistence type="predicted"/>
<keyword evidence="2" id="KW-0540">Nuclease</keyword>
<dbReference type="PANTHER" id="PTHR36181:SF2">
    <property type="entry name" value="INTRON-ENCODED ENDONUCLEASE AI3-RELATED"/>
    <property type="match status" value="1"/>
</dbReference>
<dbReference type="RefSeq" id="YP_007890107.1">
    <property type="nucleotide sequence ID" value="NC_021108.1"/>
</dbReference>
<dbReference type="GeneID" id="15332176"/>
<keyword evidence="2" id="KW-0496">Mitochondrion</keyword>
<dbReference type="InterPro" id="IPR051289">
    <property type="entry name" value="LAGLIDADG_Endonuclease"/>
</dbReference>
<sequence>MMKALCVSNSEQSHTFIRASETKRQATYNSLDVSTYSLKKNKQLFFEWLVGMVDGDGTFSITPNRHNDSWQFSFKIALHAKDKQLLALIKKQLGCGSITYGGKNIWQFRVRNQSQLLNIIVPIFLKYPLHTRKTYHFELFHKALLDNSKCTNFKTMWNDELALAHTLERQKLMIERRKPSKAWVVGFVEAEGSFYVVRRQKPSHLYSIGEYCHGFRLSQKHDKHIAEFLQREFHINAKLRFNKTSLSWNLDTTNKRSISNLVEYFNNSLLGSKHLEFYLWQRAFLNENKRTNMLYLKNLQQKLRNLHLVK</sequence>
<dbReference type="Gene3D" id="3.10.28.10">
    <property type="entry name" value="Homing endonucleases"/>
    <property type="match status" value="2"/>
</dbReference>
<dbReference type="Pfam" id="PF00961">
    <property type="entry name" value="LAGLIDADG_1"/>
    <property type="match status" value="2"/>
</dbReference>
<organism evidence="2">
    <name type="scientific">Pleodorina starrii</name>
    <dbReference type="NCBI Taxonomy" id="330485"/>
    <lineage>
        <taxon>Eukaryota</taxon>
        <taxon>Viridiplantae</taxon>
        <taxon>Chlorophyta</taxon>
        <taxon>core chlorophytes</taxon>
        <taxon>Chlorophyceae</taxon>
        <taxon>CS clade</taxon>
        <taxon>Chlamydomonadales</taxon>
        <taxon>Volvocaceae</taxon>
        <taxon>Pleodorina</taxon>
    </lineage>
</organism>
<keyword evidence="2" id="KW-0255">Endonuclease</keyword>
<dbReference type="InterPro" id="IPR004860">
    <property type="entry name" value="LAGLIDADG_dom"/>
</dbReference>
<gene>
    <name evidence="2" type="primary">orf310</name>
</gene>
<keyword evidence="2" id="KW-0378">Hydrolase</keyword>
<reference evidence="2" key="1">
    <citation type="journal article" date="2013" name="Mol. Biol. Evol.">
        <title>Organelle genome complexity scales positively with organism size in volvocine green algae.</title>
        <authorList>
            <person name="Smith D.R."/>
            <person name="Hamaji T."/>
            <person name="Olson B.J."/>
            <person name="Durand P.M."/>
            <person name="Ferris P."/>
            <person name="Michod R.E."/>
            <person name="Featherston J."/>
            <person name="Nozaki H."/>
            <person name="Keeling P.J."/>
        </authorList>
    </citation>
    <scope>NUCLEOTIDE SEQUENCE</scope>
    <source>
        <strain evidence="2">NIES-1363</strain>
    </source>
</reference>
<feature type="domain" description="Homing endonuclease LAGLIDADG" evidence="1">
    <location>
        <begin position="185"/>
        <end position="283"/>
    </location>
</feature>
<dbReference type="GO" id="GO:0005739">
    <property type="term" value="C:mitochondrion"/>
    <property type="evidence" value="ECO:0007669"/>
    <property type="project" value="UniProtKB-ARBA"/>
</dbReference>
<dbReference type="SUPFAM" id="SSF55608">
    <property type="entry name" value="Homing endonucleases"/>
    <property type="match status" value="2"/>
</dbReference>
<name>M9P815_9CHLO</name>
<dbReference type="GO" id="GO:0004519">
    <property type="term" value="F:endonuclease activity"/>
    <property type="evidence" value="ECO:0007669"/>
    <property type="project" value="UniProtKB-KW"/>
</dbReference>
<geneLocation type="mitochondrion" evidence="2"/>
<feature type="domain" description="Homing endonuclease LAGLIDADG" evidence="1">
    <location>
        <begin position="49"/>
        <end position="143"/>
    </location>
</feature>
<accession>M9P815</accession>